<evidence type="ECO:0000256" key="6">
    <source>
        <dbReference type="SAM" id="Phobius"/>
    </source>
</evidence>
<feature type="transmembrane region" description="Helical" evidence="6">
    <location>
        <begin position="217"/>
        <end position="236"/>
    </location>
</feature>
<evidence type="ECO:0000256" key="3">
    <source>
        <dbReference type="ARBA" id="ARBA00022692"/>
    </source>
</evidence>
<gene>
    <name evidence="8" type="ORF">D5S18_16375</name>
</gene>
<dbReference type="InterPro" id="IPR020846">
    <property type="entry name" value="MFS_dom"/>
</dbReference>
<dbReference type="SUPFAM" id="SSF103473">
    <property type="entry name" value="MFS general substrate transporter"/>
    <property type="match status" value="1"/>
</dbReference>
<dbReference type="PANTHER" id="PTHR43124">
    <property type="entry name" value="PURINE EFFLUX PUMP PBUE"/>
    <property type="match status" value="1"/>
</dbReference>
<dbReference type="OrthoDB" id="9814237at2"/>
<dbReference type="GO" id="GO:0005886">
    <property type="term" value="C:plasma membrane"/>
    <property type="evidence" value="ECO:0007669"/>
    <property type="project" value="UniProtKB-SubCell"/>
</dbReference>
<dbReference type="InterPro" id="IPR011701">
    <property type="entry name" value="MFS"/>
</dbReference>
<feature type="transmembrane region" description="Helical" evidence="6">
    <location>
        <begin position="368"/>
        <end position="392"/>
    </location>
</feature>
<proteinExistence type="predicted"/>
<comment type="caution">
    <text evidence="8">The sequence shown here is derived from an EMBL/GenBank/DDBJ whole genome shotgun (WGS) entry which is preliminary data.</text>
</comment>
<evidence type="ECO:0000313" key="9">
    <source>
        <dbReference type="Proteomes" id="UP000266677"/>
    </source>
</evidence>
<evidence type="ECO:0000313" key="8">
    <source>
        <dbReference type="EMBL" id="RJO74977.1"/>
    </source>
</evidence>
<feature type="domain" description="Major facilitator superfamily (MFS) profile" evidence="7">
    <location>
        <begin position="19"/>
        <end position="392"/>
    </location>
</feature>
<keyword evidence="3 6" id="KW-0812">Transmembrane</keyword>
<feature type="transmembrane region" description="Helical" evidence="6">
    <location>
        <begin position="281"/>
        <end position="303"/>
    </location>
</feature>
<feature type="transmembrane region" description="Helical" evidence="6">
    <location>
        <begin position="115"/>
        <end position="135"/>
    </location>
</feature>
<feature type="transmembrane region" description="Helical" evidence="6">
    <location>
        <begin position="16"/>
        <end position="36"/>
    </location>
</feature>
<evidence type="ECO:0000259" key="7">
    <source>
        <dbReference type="PROSITE" id="PS50850"/>
    </source>
</evidence>
<organism evidence="8 9">
    <name type="scientific">Nocardia panacis</name>
    <dbReference type="NCBI Taxonomy" id="2340916"/>
    <lineage>
        <taxon>Bacteria</taxon>
        <taxon>Bacillati</taxon>
        <taxon>Actinomycetota</taxon>
        <taxon>Actinomycetes</taxon>
        <taxon>Mycobacteriales</taxon>
        <taxon>Nocardiaceae</taxon>
        <taxon>Nocardia</taxon>
    </lineage>
</organism>
<keyword evidence="5 6" id="KW-0472">Membrane</keyword>
<comment type="subcellular location">
    <subcellularLocation>
        <location evidence="1">Cell membrane</location>
        <topology evidence="1">Multi-pass membrane protein</topology>
    </subcellularLocation>
</comment>
<dbReference type="Pfam" id="PF07690">
    <property type="entry name" value="MFS_1"/>
    <property type="match status" value="1"/>
</dbReference>
<protein>
    <submittedName>
        <fullName evidence="8">MFS transporter</fullName>
    </submittedName>
</protein>
<dbReference type="Proteomes" id="UP000266677">
    <property type="component" value="Unassembled WGS sequence"/>
</dbReference>
<feature type="transmembrane region" description="Helical" evidence="6">
    <location>
        <begin position="341"/>
        <end position="362"/>
    </location>
</feature>
<keyword evidence="2" id="KW-1003">Cell membrane</keyword>
<evidence type="ECO:0000256" key="4">
    <source>
        <dbReference type="ARBA" id="ARBA00022989"/>
    </source>
</evidence>
<feature type="transmembrane region" description="Helical" evidence="6">
    <location>
        <begin position="309"/>
        <end position="329"/>
    </location>
</feature>
<sequence>MTEIRERLAPTSSRRGWWAVATLALGTFTVVTSEMLPVGLLTPMSADLNVSAGTAGLAMTETGLVAAVSAPLLTALFGTRDRRVVMSGLMGVLALGNLIAALAPNFGVLSVGRVLVGLGMGGVWSMAAGLAARLVPEQRAGTAVSVVFSGIAVASVLGIPAGAYLGAVAGWRVSFATAAAVAVALVVAMVAALPALPARPVPLSGVFGLLRLPPLRTGLLIVAFLVAGHFAAFTFVRPVLEQTAGAGAQTISTLLLIYGIAGVAGTFVAGSRSRRRPRATAALICGVLTVGVLLLPLLGTGVVSAGALVLIWGLAYGGVSVSTQTWALLSAPQAAEGAGALLVGVFNFAIAVGSLLGAVAANRFGASAALYFGAALAAAALVITVFGSAPAVSGRQSE</sequence>
<dbReference type="GO" id="GO:0022857">
    <property type="term" value="F:transmembrane transporter activity"/>
    <property type="evidence" value="ECO:0007669"/>
    <property type="project" value="InterPro"/>
</dbReference>
<dbReference type="RefSeq" id="WP_120041843.1">
    <property type="nucleotide sequence ID" value="NZ_QZFU01000019.1"/>
</dbReference>
<reference evidence="8 9" key="1">
    <citation type="submission" date="2018-09" db="EMBL/GenBank/DDBJ databases">
        <title>YIM PH21274 draft genome.</title>
        <authorList>
            <person name="Miao C."/>
        </authorList>
    </citation>
    <scope>NUCLEOTIDE SEQUENCE [LARGE SCALE GENOMIC DNA]</scope>
    <source>
        <strain evidence="8 9">YIM PH 21724</strain>
    </source>
</reference>
<dbReference type="InterPro" id="IPR050189">
    <property type="entry name" value="MFS_Efflux_Transporters"/>
</dbReference>
<evidence type="ECO:0000256" key="5">
    <source>
        <dbReference type="ARBA" id="ARBA00023136"/>
    </source>
</evidence>
<feature type="transmembrane region" description="Helical" evidence="6">
    <location>
        <begin position="84"/>
        <end position="103"/>
    </location>
</feature>
<dbReference type="EMBL" id="QZFU01000019">
    <property type="protein sequence ID" value="RJO74977.1"/>
    <property type="molecule type" value="Genomic_DNA"/>
</dbReference>
<dbReference type="Gene3D" id="1.20.1250.20">
    <property type="entry name" value="MFS general substrate transporter like domains"/>
    <property type="match status" value="1"/>
</dbReference>
<feature type="transmembrane region" description="Helical" evidence="6">
    <location>
        <begin position="56"/>
        <end position="77"/>
    </location>
</feature>
<dbReference type="PROSITE" id="PS50850">
    <property type="entry name" value="MFS"/>
    <property type="match status" value="1"/>
</dbReference>
<accession>A0A3A4KZM7</accession>
<evidence type="ECO:0000256" key="1">
    <source>
        <dbReference type="ARBA" id="ARBA00004651"/>
    </source>
</evidence>
<evidence type="ECO:0000256" key="2">
    <source>
        <dbReference type="ARBA" id="ARBA00022475"/>
    </source>
</evidence>
<dbReference type="InterPro" id="IPR036259">
    <property type="entry name" value="MFS_trans_sf"/>
</dbReference>
<feature type="transmembrane region" description="Helical" evidence="6">
    <location>
        <begin position="142"/>
        <end position="167"/>
    </location>
</feature>
<name>A0A3A4KZM7_9NOCA</name>
<keyword evidence="4 6" id="KW-1133">Transmembrane helix</keyword>
<feature type="transmembrane region" description="Helical" evidence="6">
    <location>
        <begin position="173"/>
        <end position="196"/>
    </location>
</feature>
<dbReference type="AlphaFoldDB" id="A0A3A4KZM7"/>
<dbReference type="PANTHER" id="PTHR43124:SF3">
    <property type="entry name" value="CHLORAMPHENICOL EFFLUX PUMP RV0191"/>
    <property type="match status" value="1"/>
</dbReference>
<feature type="transmembrane region" description="Helical" evidence="6">
    <location>
        <begin position="248"/>
        <end position="269"/>
    </location>
</feature>
<dbReference type="CDD" id="cd17324">
    <property type="entry name" value="MFS_NepI_like"/>
    <property type="match status" value="1"/>
</dbReference>
<keyword evidence="9" id="KW-1185">Reference proteome</keyword>